<dbReference type="GeneID" id="27340944"/>
<dbReference type="VEuPathDB" id="FungiDB:PV07_01750"/>
<dbReference type="AlphaFoldDB" id="A0A0D2CV98"/>
<dbReference type="HOGENOM" id="CLU_1447531_0_0_1"/>
<dbReference type="EMBL" id="KN847040">
    <property type="protein sequence ID" value="KIW35023.1"/>
    <property type="molecule type" value="Genomic_DNA"/>
</dbReference>
<protein>
    <submittedName>
        <fullName evidence="1">Uncharacterized protein</fullName>
    </submittedName>
</protein>
<proteinExistence type="predicted"/>
<dbReference type="RefSeq" id="XP_016255239.1">
    <property type="nucleotide sequence ID" value="XM_016388311.1"/>
</dbReference>
<evidence type="ECO:0000313" key="1">
    <source>
        <dbReference type="EMBL" id="KIW35023.1"/>
    </source>
</evidence>
<accession>A0A0D2CV98</accession>
<dbReference type="STRING" id="569365.A0A0D2CV98"/>
<keyword evidence="2" id="KW-1185">Reference proteome</keyword>
<dbReference type="Proteomes" id="UP000054466">
    <property type="component" value="Unassembled WGS sequence"/>
</dbReference>
<organism evidence="1 2">
    <name type="scientific">Cladophialophora immunda</name>
    <dbReference type="NCBI Taxonomy" id="569365"/>
    <lineage>
        <taxon>Eukaryota</taxon>
        <taxon>Fungi</taxon>
        <taxon>Dikarya</taxon>
        <taxon>Ascomycota</taxon>
        <taxon>Pezizomycotina</taxon>
        <taxon>Eurotiomycetes</taxon>
        <taxon>Chaetothyriomycetidae</taxon>
        <taxon>Chaetothyriales</taxon>
        <taxon>Herpotrichiellaceae</taxon>
        <taxon>Cladophialophora</taxon>
    </lineage>
</organism>
<reference evidence="1 2" key="1">
    <citation type="submission" date="2015-01" db="EMBL/GenBank/DDBJ databases">
        <title>The Genome Sequence of Cladophialophora immunda CBS83496.</title>
        <authorList>
            <consortium name="The Broad Institute Genomics Platform"/>
            <person name="Cuomo C."/>
            <person name="de Hoog S."/>
            <person name="Gorbushina A."/>
            <person name="Stielow B."/>
            <person name="Teixiera M."/>
            <person name="Abouelleil A."/>
            <person name="Chapman S.B."/>
            <person name="Priest M."/>
            <person name="Young S.K."/>
            <person name="Wortman J."/>
            <person name="Nusbaum C."/>
            <person name="Birren B."/>
        </authorList>
    </citation>
    <scope>NUCLEOTIDE SEQUENCE [LARGE SCALE GENOMIC DNA]</scope>
    <source>
        <strain evidence="1 2">CBS 83496</strain>
    </source>
</reference>
<dbReference type="OrthoDB" id="4161651at2759"/>
<name>A0A0D2CV98_9EURO</name>
<sequence length="187" mass="21423">MGPQSRSGSEHDRPDADAEILQAVQRATREFAFCPNRVWGVAKCLPDGKHNLSRLFPPNHDITRFLQQRDQDLAEHSQCTFDLCEQSQRDFTSVHQRHEISSGEHHCRQLEDHFPRDLLDNAAKAGRLTAWALNGKSIISFPQSYMAISHVWLDGTGCGTWPERGVNHCLWNFFLKIAQDFQVDAIW</sequence>
<gene>
    <name evidence="1" type="ORF">PV07_01750</name>
</gene>
<evidence type="ECO:0000313" key="2">
    <source>
        <dbReference type="Proteomes" id="UP000054466"/>
    </source>
</evidence>